<reference evidence="3 4" key="1">
    <citation type="submission" date="2018-06" db="EMBL/GenBank/DDBJ databases">
        <authorList>
            <consortium name="Pathogen Informatics"/>
            <person name="Doyle S."/>
        </authorList>
    </citation>
    <scope>NUCLEOTIDE SEQUENCE [LARGE SCALE GENOMIC DNA]</scope>
    <source>
        <strain evidence="3 4">NCTC13149</strain>
    </source>
</reference>
<proteinExistence type="predicted"/>
<dbReference type="Gene3D" id="3.90.226.10">
    <property type="entry name" value="2-enoyl-CoA Hydratase, Chain A, domain 1"/>
    <property type="match status" value="2"/>
</dbReference>
<dbReference type="PROSITE" id="PS50989">
    <property type="entry name" value="COA_CT_CTER"/>
    <property type="match status" value="1"/>
</dbReference>
<feature type="domain" description="CoA carboxyltransferase N-terminal" evidence="1">
    <location>
        <begin position="31"/>
        <end position="298"/>
    </location>
</feature>
<dbReference type="InterPro" id="IPR045190">
    <property type="entry name" value="MCCB/AccD1-like"/>
</dbReference>
<dbReference type="PANTHER" id="PTHR22855:SF13">
    <property type="entry name" value="METHYLCROTONOYL-COA CARBOXYLASE BETA CHAIN, MITOCHONDRIAL"/>
    <property type="match status" value="1"/>
</dbReference>
<keyword evidence="3" id="KW-0456">Lyase</keyword>
<dbReference type="GO" id="GO:0004485">
    <property type="term" value="F:methylcrotonoyl-CoA carboxylase activity"/>
    <property type="evidence" value="ECO:0007669"/>
    <property type="project" value="TreeGrafter"/>
</dbReference>
<dbReference type="RefSeq" id="WP_019034757.1">
    <property type="nucleotide sequence ID" value="NZ_CAMUOS010000008.1"/>
</dbReference>
<evidence type="ECO:0000313" key="4">
    <source>
        <dbReference type="Proteomes" id="UP000255517"/>
    </source>
</evidence>
<name>A0A379C2Q5_9FIRM</name>
<organism evidence="3 4">
    <name type="scientific">Peptoniphilus lacrimalis</name>
    <dbReference type="NCBI Taxonomy" id="33031"/>
    <lineage>
        <taxon>Bacteria</taxon>
        <taxon>Bacillati</taxon>
        <taxon>Bacillota</taxon>
        <taxon>Tissierellia</taxon>
        <taxon>Tissierellales</taxon>
        <taxon>Peptoniphilaceae</taxon>
        <taxon>Peptoniphilus</taxon>
    </lineage>
</organism>
<feature type="domain" description="CoA carboxyltransferase C-terminal" evidence="2">
    <location>
        <begin position="295"/>
        <end position="557"/>
    </location>
</feature>
<dbReference type="Proteomes" id="UP000255517">
    <property type="component" value="Unassembled WGS sequence"/>
</dbReference>
<dbReference type="Gene3D" id="1.20.5.680">
    <property type="entry name" value="Single Helix bin"/>
    <property type="match status" value="1"/>
</dbReference>
<dbReference type="STRING" id="1122949.GCA_000378725_00963"/>
<dbReference type="GO" id="GO:0006552">
    <property type="term" value="P:L-leucine catabolic process"/>
    <property type="evidence" value="ECO:0007669"/>
    <property type="project" value="TreeGrafter"/>
</dbReference>
<dbReference type="GO" id="GO:1905202">
    <property type="term" value="C:methylcrotonoyl-CoA carboxylase complex"/>
    <property type="evidence" value="ECO:0007669"/>
    <property type="project" value="TreeGrafter"/>
</dbReference>
<evidence type="ECO:0000259" key="1">
    <source>
        <dbReference type="PROSITE" id="PS50980"/>
    </source>
</evidence>
<dbReference type="AlphaFoldDB" id="A0A379C2Q5"/>
<evidence type="ECO:0000259" key="2">
    <source>
        <dbReference type="PROSITE" id="PS50989"/>
    </source>
</evidence>
<dbReference type="InterPro" id="IPR011763">
    <property type="entry name" value="COA_CT_C"/>
</dbReference>
<dbReference type="PROSITE" id="PS50980">
    <property type="entry name" value="COA_CT_NTER"/>
    <property type="match status" value="1"/>
</dbReference>
<protein>
    <submittedName>
        <fullName evidence="3">Glutaconyl-CoA decarboxylase subunit alpha</fullName>
        <ecNumber evidence="3">4.1.1.70</ecNumber>
    </submittedName>
</protein>
<dbReference type="EC" id="4.1.1.70" evidence="3"/>
<dbReference type="SUPFAM" id="SSF52096">
    <property type="entry name" value="ClpP/crotonase"/>
    <property type="match status" value="2"/>
</dbReference>
<dbReference type="PANTHER" id="PTHR22855">
    <property type="entry name" value="ACETYL, PROPIONYL, PYRUVATE, AND GLUTACONYL CARBOXYLASE-RELATED"/>
    <property type="match status" value="1"/>
</dbReference>
<dbReference type="InterPro" id="IPR034733">
    <property type="entry name" value="AcCoA_carboxyl_beta"/>
</dbReference>
<dbReference type="OrthoDB" id="9803706at2"/>
<evidence type="ECO:0000313" key="3">
    <source>
        <dbReference type="EMBL" id="SUB56622.1"/>
    </source>
</evidence>
<dbReference type="InterPro" id="IPR029045">
    <property type="entry name" value="ClpP/crotonase-like_dom_sf"/>
</dbReference>
<accession>A0A379C2Q5</accession>
<gene>
    <name evidence="3" type="primary">gcdA</name>
    <name evidence="3" type="ORF">NCTC13149_00394</name>
</gene>
<dbReference type="Pfam" id="PF01039">
    <property type="entry name" value="Carboxyl_trans"/>
    <property type="match status" value="1"/>
</dbReference>
<dbReference type="GO" id="GO:0016829">
    <property type="term" value="F:lyase activity"/>
    <property type="evidence" value="ECO:0007669"/>
    <property type="project" value="UniProtKB-KW"/>
</dbReference>
<dbReference type="InterPro" id="IPR011762">
    <property type="entry name" value="COA_CT_N"/>
</dbReference>
<dbReference type="EMBL" id="UGSZ01000001">
    <property type="protein sequence ID" value="SUB56622.1"/>
    <property type="molecule type" value="Genomic_DNA"/>
</dbReference>
<sequence>MGQYSLGSYFQNMKTIGAPIKKVDEANRDELLAVENEIREHIENSLKAGKPDEKVNERGEMTALQRIAELIDEGTWCPLNSLYNPGGNSHGTTGIIKGLAKVDGRWVYIIASDNKKLAGAWIPGQAENLLRGSDTAERLRIPLVYILNCSGVKLDEQEKVYPNRRGGGTPFYRNSRLNQLGVPVIVGIYGTNPAGGGYHSISPTILIAHKDANMAVGGAGILGGMNPKGFIDEEYAEQIAEQTANAKKVAPPGSVGIHFSQTGFFRECYAEEEGVLDGIRKYLSMLPKYDPEFFRVDTPKLPLYSADDIYSIIPMNTKRAYDVYDVIARLFDGSEFMEYKKGYGPEMVTGLAKVNGLLVGVVANVQGLLLNYPEYKEKSVGMGGKLYRQGLIKMNEFVTLCARDRLPIVWLQDTTGIDVGDDAEKAELLGLGQSLIYSIQNSGLPQLEITMRKGTAAAHYVLGGPQGNDTNAFSLGCAATEINVMNGETAANAMYSRRLVKDKKAGKDLQPTIDKMNELIQDYINKSRPMACGQMGLVDEVVNMNLWRNYIIAFTESCYQDPDSICPVHQMLTPRVIRDYDRINNIK</sequence>